<name>A0A2S5GHX1_9BURK</name>
<dbReference type="Pfam" id="PF05662">
    <property type="entry name" value="YadA_stalk"/>
    <property type="match status" value="1"/>
</dbReference>
<feature type="domain" description="Trimeric autotransporter adhesin YadA-like stalk" evidence="1">
    <location>
        <begin position="42"/>
        <end position="82"/>
    </location>
</feature>
<dbReference type="EMBL" id="PREU01000056">
    <property type="protein sequence ID" value="PPA72511.1"/>
    <property type="molecule type" value="Genomic_DNA"/>
</dbReference>
<accession>A0A2S5GHX1</accession>
<dbReference type="Proteomes" id="UP000239990">
    <property type="component" value="Unassembled WGS sequence"/>
</dbReference>
<dbReference type="Gene3D" id="6.10.250.2030">
    <property type="match status" value="1"/>
</dbReference>
<gene>
    <name evidence="2" type="ORF">C4E15_30280</name>
</gene>
<evidence type="ECO:0000259" key="1">
    <source>
        <dbReference type="Pfam" id="PF05662"/>
    </source>
</evidence>
<feature type="non-terminal residue" evidence="2">
    <location>
        <position position="162"/>
    </location>
</feature>
<evidence type="ECO:0000313" key="3">
    <source>
        <dbReference type="Proteomes" id="UP000239990"/>
    </source>
</evidence>
<comment type="caution">
    <text evidence="2">The sequence shown here is derived from an EMBL/GenBank/DDBJ whole genome shotgun (WGS) entry which is preliminary data.</text>
</comment>
<proteinExistence type="predicted"/>
<organism evidence="2 3">
    <name type="scientific">Achromobacter spanius</name>
    <dbReference type="NCBI Taxonomy" id="217203"/>
    <lineage>
        <taxon>Bacteria</taxon>
        <taxon>Pseudomonadati</taxon>
        <taxon>Pseudomonadota</taxon>
        <taxon>Betaproteobacteria</taxon>
        <taxon>Burkholderiales</taxon>
        <taxon>Alcaligenaceae</taxon>
        <taxon>Achromobacter</taxon>
    </lineage>
</organism>
<dbReference type="GO" id="GO:0019867">
    <property type="term" value="C:outer membrane"/>
    <property type="evidence" value="ECO:0007669"/>
    <property type="project" value="InterPro"/>
</dbReference>
<dbReference type="SUPFAM" id="SSF101967">
    <property type="entry name" value="Adhesin YadA, collagen-binding domain"/>
    <property type="match status" value="1"/>
</dbReference>
<sequence length="162" mass="15119">MALGQGSTATIGSETGYTAIGLTVPQSSSGEVSLGSAGAERKITNLAAGSAATDAVNVGQLTGVSNAATAGLNTLGTSVASNLGGGSAFDPTTGTVTTPSYGVQGNTYSNLGGAIGGLDSAVTGLDSAVAGLDSAVSGLDSAVAGLSSGNIGPFVSDNSVTT</sequence>
<dbReference type="InterPro" id="IPR011049">
    <property type="entry name" value="Serralysin-like_metalloprot_C"/>
</dbReference>
<evidence type="ECO:0000313" key="2">
    <source>
        <dbReference type="EMBL" id="PPA72511.1"/>
    </source>
</evidence>
<dbReference type="AlphaFoldDB" id="A0A2S5GHX1"/>
<dbReference type="Gene3D" id="2.150.10.10">
    <property type="entry name" value="Serralysin-like metalloprotease, C-terminal"/>
    <property type="match status" value="1"/>
</dbReference>
<reference evidence="2 3" key="1">
    <citation type="submission" date="2018-02" db="EMBL/GenBank/DDBJ databases">
        <title>Draft Genome of Achromobacter spanius stain 6.</title>
        <authorList>
            <person name="Gunasekera T.S."/>
            <person name="Radwan O."/>
            <person name="Ruiz O.N."/>
        </authorList>
    </citation>
    <scope>NUCLEOTIDE SEQUENCE [LARGE SCALE GENOMIC DNA]</scope>
    <source>
        <strain evidence="2 3">6</strain>
    </source>
</reference>
<dbReference type="InterPro" id="IPR008635">
    <property type="entry name" value="Coiled_stalk_dom"/>
</dbReference>
<protein>
    <recommendedName>
        <fullName evidence="1">Trimeric autotransporter adhesin YadA-like stalk domain-containing protein</fullName>
    </recommendedName>
</protein>